<protein>
    <submittedName>
        <fullName evidence="1">Uncharacterized protein</fullName>
    </submittedName>
</protein>
<keyword evidence="2" id="KW-1185">Reference proteome</keyword>
<dbReference type="Proteomes" id="UP000568664">
    <property type="component" value="Unassembled WGS sequence"/>
</dbReference>
<proteinExistence type="predicted"/>
<name>A0A7Y0Q5X9_9GAMM</name>
<dbReference type="RefSeq" id="WP_169073882.1">
    <property type="nucleotide sequence ID" value="NZ_JABBXH010000001.1"/>
</dbReference>
<accession>A0A7Y0Q5X9</accession>
<evidence type="ECO:0000313" key="1">
    <source>
        <dbReference type="EMBL" id="NMP30591.1"/>
    </source>
</evidence>
<reference evidence="1 2" key="1">
    <citation type="submission" date="2020-04" db="EMBL/GenBank/DDBJ databases">
        <title>Thalassotalea sp. M1531, isolated from the surface of marine red alga.</title>
        <authorList>
            <person name="Pang L."/>
            <person name="Lu D.-C."/>
        </authorList>
    </citation>
    <scope>NUCLEOTIDE SEQUENCE [LARGE SCALE GENOMIC DNA]</scope>
    <source>
        <strain evidence="1 2">M1531</strain>
    </source>
</reference>
<dbReference type="AlphaFoldDB" id="A0A7Y0Q5X9"/>
<comment type="caution">
    <text evidence="1">The sequence shown here is derived from an EMBL/GenBank/DDBJ whole genome shotgun (WGS) entry which is preliminary data.</text>
</comment>
<sequence>MISALIQLKVQTVMESFGLEKKGSSMCNLTFFPSHFLTLNKQQGQDNE</sequence>
<dbReference type="EMBL" id="JABBXH010000001">
    <property type="protein sequence ID" value="NMP30591.1"/>
    <property type="molecule type" value="Genomic_DNA"/>
</dbReference>
<evidence type="ECO:0000313" key="2">
    <source>
        <dbReference type="Proteomes" id="UP000568664"/>
    </source>
</evidence>
<gene>
    <name evidence="1" type="ORF">HII17_03365</name>
</gene>
<organism evidence="1 2">
    <name type="scientific">Thalassotalea algicola</name>
    <dbReference type="NCBI Taxonomy" id="2716224"/>
    <lineage>
        <taxon>Bacteria</taxon>
        <taxon>Pseudomonadati</taxon>
        <taxon>Pseudomonadota</taxon>
        <taxon>Gammaproteobacteria</taxon>
        <taxon>Alteromonadales</taxon>
        <taxon>Colwelliaceae</taxon>
        <taxon>Thalassotalea</taxon>
    </lineage>
</organism>